<dbReference type="Proteomes" id="UP000885936">
    <property type="component" value="Unassembled WGS sequence"/>
</dbReference>
<organism evidence="4 5">
    <name type="scientific">Candidatus Syntropharchaeum butanivorans</name>
    <dbReference type="NCBI Taxonomy" id="1839936"/>
    <lineage>
        <taxon>Archaea</taxon>
        <taxon>Methanobacteriati</taxon>
        <taxon>Methanobacteriota</taxon>
        <taxon>Stenosarchaea group</taxon>
        <taxon>Methanomicrobia</taxon>
        <taxon>Methanosarcinales</taxon>
        <taxon>ANME-2 cluster</taxon>
        <taxon>Candidatus Syntropharchaeum</taxon>
    </lineage>
</organism>
<evidence type="ECO:0000259" key="1">
    <source>
        <dbReference type="Pfam" id="PF00557"/>
    </source>
</evidence>
<comment type="caution">
    <text evidence="4">The sequence shown here is derived from an EMBL/GenBank/DDBJ whole genome shotgun (WGS) entry which is preliminary data.</text>
</comment>
<feature type="domain" description="Peptidase M24" evidence="1">
    <location>
        <begin position="137"/>
        <end position="372"/>
    </location>
</feature>
<accession>A0A1F2P5W4</accession>
<keyword evidence="4" id="KW-0378">Hydrolase</keyword>
<reference evidence="4 5" key="1">
    <citation type="submission" date="2016-05" db="EMBL/GenBank/DDBJ databases">
        <title>Microbial consortia oxidize butane by reversing methanogenesis.</title>
        <authorList>
            <person name="Laso-Perez R."/>
            <person name="Richter M."/>
            <person name="Wegener G."/>
            <person name="Musat F."/>
        </authorList>
    </citation>
    <scope>NUCLEOTIDE SEQUENCE [LARGE SCALE GENOMIC DNA]</scope>
    <source>
        <strain evidence="4">BOX1</strain>
    </source>
</reference>
<keyword evidence="4" id="KW-0031">Aminopeptidase</keyword>
<dbReference type="Proteomes" id="UP000185779">
    <property type="component" value="Unassembled WGS sequence"/>
</dbReference>
<protein>
    <submittedName>
        <fullName evidence="3">Aminopeptidase P family protein</fullName>
    </submittedName>
    <submittedName>
        <fullName evidence="4">Xaa-pro aminopeptidase</fullName>
    </submittedName>
</protein>
<dbReference type="GO" id="GO:0004177">
    <property type="term" value="F:aminopeptidase activity"/>
    <property type="evidence" value="ECO:0007669"/>
    <property type="project" value="UniProtKB-KW"/>
</dbReference>
<evidence type="ECO:0000313" key="4">
    <source>
        <dbReference type="EMBL" id="OFV66709.1"/>
    </source>
</evidence>
<keyword evidence="4" id="KW-0645">Protease</keyword>
<evidence type="ECO:0000259" key="2">
    <source>
        <dbReference type="Pfam" id="PF01321"/>
    </source>
</evidence>
<keyword evidence="5" id="KW-1185">Reference proteome</keyword>
<dbReference type="InterPro" id="IPR029149">
    <property type="entry name" value="Creatin/AminoP/Spt16_N"/>
</dbReference>
<name>A0A1F2P5W4_9EURY</name>
<evidence type="ECO:0000313" key="5">
    <source>
        <dbReference type="Proteomes" id="UP000185779"/>
    </source>
</evidence>
<dbReference type="EMBL" id="LYOR01000001">
    <property type="protein sequence ID" value="OFV66709.1"/>
    <property type="molecule type" value="Genomic_DNA"/>
</dbReference>
<dbReference type="SUPFAM" id="SSF53092">
    <property type="entry name" value="Creatinase/prolidase N-terminal domain"/>
    <property type="match status" value="1"/>
</dbReference>
<dbReference type="InterPro" id="IPR000994">
    <property type="entry name" value="Pept_M24"/>
</dbReference>
<dbReference type="Pfam" id="PF01321">
    <property type="entry name" value="Creatinase_N"/>
    <property type="match status" value="1"/>
</dbReference>
<dbReference type="PANTHER" id="PTHR46112:SF2">
    <property type="entry name" value="XAA-PRO AMINOPEPTIDASE P-RELATED"/>
    <property type="match status" value="1"/>
</dbReference>
<dbReference type="Gene3D" id="3.90.230.10">
    <property type="entry name" value="Creatinase/methionine aminopeptidase superfamily"/>
    <property type="match status" value="1"/>
</dbReference>
<dbReference type="SUPFAM" id="SSF55920">
    <property type="entry name" value="Creatinase/aminopeptidase"/>
    <property type="match status" value="1"/>
</dbReference>
<dbReference type="AlphaFoldDB" id="A0A1F2P5W4"/>
<dbReference type="InterPro" id="IPR000587">
    <property type="entry name" value="Creatinase_N"/>
</dbReference>
<gene>
    <name evidence="3" type="ORF">ENI32_07555</name>
    <name evidence="4" type="ORF">SBU_000002</name>
</gene>
<dbReference type="EMBL" id="DRIE01000123">
    <property type="protein sequence ID" value="HEC57708.1"/>
    <property type="molecule type" value="Genomic_DNA"/>
</dbReference>
<evidence type="ECO:0000313" key="3">
    <source>
        <dbReference type="EMBL" id="HEC57708.1"/>
    </source>
</evidence>
<dbReference type="Gene3D" id="3.40.350.10">
    <property type="entry name" value="Creatinase/prolidase N-terminal domain"/>
    <property type="match status" value="1"/>
</dbReference>
<proteinExistence type="predicted"/>
<dbReference type="InterPro" id="IPR050659">
    <property type="entry name" value="Peptidase_M24B"/>
</dbReference>
<dbReference type="InterPro" id="IPR036005">
    <property type="entry name" value="Creatinase/aminopeptidase-like"/>
</dbReference>
<reference evidence="3" key="2">
    <citation type="journal article" date="2020" name="mSystems">
        <title>Genome- and Community-Level Interaction Insights into Carbon Utilization and Element Cycling Functions of Hydrothermarchaeota in Hydrothermal Sediment.</title>
        <authorList>
            <person name="Zhou Z."/>
            <person name="Liu Y."/>
            <person name="Xu W."/>
            <person name="Pan J."/>
            <person name="Luo Z.H."/>
            <person name="Li M."/>
        </authorList>
    </citation>
    <scope>NUCLEOTIDE SEQUENCE [LARGE SCALE GENOMIC DNA]</scope>
    <source>
        <strain evidence="3">HyVt-386</strain>
    </source>
</reference>
<feature type="domain" description="Creatinase N-terminal" evidence="2">
    <location>
        <begin position="21"/>
        <end position="129"/>
    </location>
</feature>
<dbReference type="PANTHER" id="PTHR46112">
    <property type="entry name" value="AMINOPEPTIDASE"/>
    <property type="match status" value="1"/>
</dbReference>
<dbReference type="STRING" id="1839936.SBU_000002"/>
<sequence length="388" mass="43632">MIYPEDAEFEMRVGAFRSRMECDIAVISHSRDIYYFAGTIQPSILLIPKDGEPVMFFRMNMDKGKDETWIGDCRKGGIKEVCEIIRNYSVIGLEKDVIPLSIYESIHKRAGRDIETTDITPAILLTRMIKSRYEIKMMEEAAKISNAGHERLREALHEGISEIELAAEVEYAMRRAGHEGLLHIRRWDGFLHYGMIASGENLYIPSGYPGATITGVGMSRAASYGASSRRIRKGDLVMADIGGSYAGYHSDEARMYVVGSADELQLERYEILLEIQERVIPVMRPGNRVSDVYEAAFKVIQEHGCEEWFMGFWHYGARYLGHGIGIEIDEPPLVAPGVDIPLQEGMTLALEPKLIVPGWSGVDLEDTFLITESGAKPITFSRRDLVEV</sequence>
<dbReference type="Pfam" id="PF00557">
    <property type="entry name" value="Peptidase_M24"/>
    <property type="match status" value="1"/>
</dbReference>